<dbReference type="InterPro" id="IPR000550">
    <property type="entry name" value="Hppk"/>
</dbReference>
<evidence type="ECO:0000256" key="11">
    <source>
        <dbReference type="ARBA" id="ARBA00022777"/>
    </source>
</evidence>
<comment type="cofactor">
    <cofactor evidence="3">
        <name>Mg(2+)</name>
        <dbReference type="ChEBI" id="CHEBI:18420"/>
    </cofactor>
</comment>
<dbReference type="InterPro" id="IPR045031">
    <property type="entry name" value="DHP_synth-like"/>
</dbReference>
<dbReference type="InterPro" id="IPR000489">
    <property type="entry name" value="Pterin-binding_dom"/>
</dbReference>
<comment type="similarity">
    <text evidence="7">In the C-terminal section; belongs to the DHPS family.</text>
</comment>
<dbReference type="GO" id="GO:0016301">
    <property type="term" value="F:kinase activity"/>
    <property type="evidence" value="ECO:0007669"/>
    <property type="project" value="UniProtKB-KW"/>
</dbReference>
<dbReference type="PROSITE" id="PS50972">
    <property type="entry name" value="PTERIN_BINDING"/>
    <property type="match status" value="1"/>
</dbReference>
<name>A0AAD3TY63_9TREE</name>
<evidence type="ECO:0000256" key="9">
    <source>
        <dbReference type="ARBA" id="ARBA00022723"/>
    </source>
</evidence>
<evidence type="ECO:0000256" key="10">
    <source>
        <dbReference type="ARBA" id="ARBA00022741"/>
    </source>
</evidence>
<dbReference type="CDD" id="cd00483">
    <property type="entry name" value="HPPK"/>
    <property type="match status" value="1"/>
</dbReference>
<keyword evidence="15" id="KW-0511">Multifunctional enzyme</keyword>
<reference evidence="17" key="1">
    <citation type="journal article" date="2023" name="BMC Genomics">
        <title>Chromosome-level genome assemblies of Cutaneotrichosporon spp. (Trichosporonales, Basidiomycota) reveal imbalanced evolution between nucleotide sequences and chromosome synteny.</title>
        <authorList>
            <person name="Kobayashi Y."/>
            <person name="Kayamori A."/>
            <person name="Aoki K."/>
            <person name="Shiwa Y."/>
            <person name="Matsutani M."/>
            <person name="Fujita N."/>
            <person name="Sugita T."/>
            <person name="Iwasaki W."/>
            <person name="Tanaka N."/>
            <person name="Takashima M."/>
        </authorList>
    </citation>
    <scope>NUCLEOTIDE SEQUENCE</scope>
    <source>
        <strain evidence="17">HIS016</strain>
    </source>
</reference>
<protein>
    <recommendedName>
        <fullName evidence="16">Pterin-binding domain-containing protein</fullName>
    </recommendedName>
</protein>
<dbReference type="Pfam" id="PF00809">
    <property type="entry name" value="Pterin_bind"/>
    <property type="match status" value="1"/>
</dbReference>
<comment type="caution">
    <text evidence="17">The sequence shown here is derived from an EMBL/GenBank/DDBJ whole genome shotgun (WGS) entry which is preliminary data.</text>
</comment>
<keyword evidence="8" id="KW-0808">Transferase</keyword>
<dbReference type="SUPFAM" id="SSF55620">
    <property type="entry name" value="Tetrahydrobiopterin biosynthesis enzymes-like"/>
    <property type="match status" value="1"/>
</dbReference>
<dbReference type="GO" id="GO:0005524">
    <property type="term" value="F:ATP binding"/>
    <property type="evidence" value="ECO:0007669"/>
    <property type="project" value="UniProtKB-KW"/>
</dbReference>
<evidence type="ECO:0000313" key="18">
    <source>
        <dbReference type="Proteomes" id="UP001222932"/>
    </source>
</evidence>
<evidence type="ECO:0000256" key="1">
    <source>
        <dbReference type="ARBA" id="ARBA00000012"/>
    </source>
</evidence>
<dbReference type="GO" id="GO:0046872">
    <property type="term" value="F:metal ion binding"/>
    <property type="evidence" value="ECO:0007669"/>
    <property type="project" value="UniProtKB-KW"/>
</dbReference>
<dbReference type="GO" id="GO:0005740">
    <property type="term" value="C:mitochondrial envelope"/>
    <property type="evidence" value="ECO:0007669"/>
    <property type="project" value="TreeGrafter"/>
</dbReference>
<dbReference type="EMBL" id="BTCM01000007">
    <property type="protein sequence ID" value="GMK59009.1"/>
    <property type="molecule type" value="Genomic_DNA"/>
</dbReference>
<dbReference type="InterPro" id="IPR006157">
    <property type="entry name" value="FolB_dom"/>
</dbReference>
<dbReference type="Proteomes" id="UP001222932">
    <property type="component" value="Unassembled WGS sequence"/>
</dbReference>
<dbReference type="GO" id="GO:0003848">
    <property type="term" value="F:2-amino-4-hydroxy-6-hydroxymethyldihydropteridine diphosphokinase activity"/>
    <property type="evidence" value="ECO:0007669"/>
    <property type="project" value="UniProtKB-EC"/>
</dbReference>
<dbReference type="NCBIfam" id="TIGR01498">
    <property type="entry name" value="folK"/>
    <property type="match status" value="1"/>
</dbReference>
<comment type="pathway">
    <text evidence="5">Cofactor biosynthesis; tetrahydrofolate biosynthesis; 2-amino-4-hydroxy-6-hydroxymethyl-7,8-dihydropteridine diphosphate from 7,8-dihydroneopterin triphosphate: step 4/4.</text>
</comment>
<comment type="catalytic activity">
    <reaction evidence="2">
        <text>6-hydroxymethyl-7,8-dihydropterin + ATP = (7,8-dihydropterin-6-yl)methyl diphosphate + AMP + H(+)</text>
        <dbReference type="Rhea" id="RHEA:11412"/>
        <dbReference type="ChEBI" id="CHEBI:15378"/>
        <dbReference type="ChEBI" id="CHEBI:30616"/>
        <dbReference type="ChEBI" id="CHEBI:44841"/>
        <dbReference type="ChEBI" id="CHEBI:72950"/>
        <dbReference type="ChEBI" id="CHEBI:456215"/>
        <dbReference type="EC" id="2.7.6.3"/>
    </reaction>
</comment>
<evidence type="ECO:0000256" key="2">
    <source>
        <dbReference type="ARBA" id="ARBA00000198"/>
    </source>
</evidence>
<comment type="pathway">
    <text evidence="4">Cofactor biosynthesis; tetrahydrofolate biosynthesis; 7,8-dihydrofolate from 2-amino-4-hydroxy-6-hydroxymethyl-7,8-dihydropteridine diphosphate and 4-aminobenzoate: step 1/2.</text>
</comment>
<dbReference type="NCBIfam" id="TIGR01496">
    <property type="entry name" value="DHPS"/>
    <property type="match status" value="1"/>
</dbReference>
<dbReference type="Gene3D" id="3.30.70.560">
    <property type="entry name" value="7,8-Dihydro-6-hydroxymethylpterin-pyrophosphokinase HPPK"/>
    <property type="match status" value="1"/>
</dbReference>
<proteinExistence type="inferred from homology"/>
<dbReference type="InterPro" id="IPR035907">
    <property type="entry name" value="Hppk_sf"/>
</dbReference>
<evidence type="ECO:0000256" key="6">
    <source>
        <dbReference type="ARBA" id="ARBA00009640"/>
    </source>
</evidence>
<gene>
    <name evidence="17" type="primary">FOL1</name>
    <name evidence="17" type="ORF">CspeluHIS016_0700240</name>
</gene>
<evidence type="ECO:0000256" key="12">
    <source>
        <dbReference type="ARBA" id="ARBA00022840"/>
    </source>
</evidence>
<evidence type="ECO:0000259" key="16">
    <source>
        <dbReference type="PROSITE" id="PS50972"/>
    </source>
</evidence>
<evidence type="ECO:0000256" key="8">
    <source>
        <dbReference type="ARBA" id="ARBA00022679"/>
    </source>
</evidence>
<feature type="domain" description="Pterin-binding" evidence="16">
    <location>
        <begin position="459"/>
        <end position="726"/>
    </location>
</feature>
<comment type="catalytic activity">
    <reaction evidence="1">
        <text>(7,8-dihydropterin-6-yl)methyl diphosphate + 4-aminobenzoate = 7,8-dihydropteroate + diphosphate</text>
        <dbReference type="Rhea" id="RHEA:19949"/>
        <dbReference type="ChEBI" id="CHEBI:17836"/>
        <dbReference type="ChEBI" id="CHEBI:17839"/>
        <dbReference type="ChEBI" id="CHEBI:33019"/>
        <dbReference type="ChEBI" id="CHEBI:72950"/>
        <dbReference type="EC" id="2.5.1.15"/>
    </reaction>
</comment>
<dbReference type="GO" id="GO:0004156">
    <property type="term" value="F:dihydropteroate synthase activity"/>
    <property type="evidence" value="ECO:0007669"/>
    <property type="project" value="UniProtKB-EC"/>
</dbReference>
<dbReference type="AlphaFoldDB" id="A0AAD3TY63"/>
<dbReference type="PANTHER" id="PTHR20941:SF1">
    <property type="entry name" value="FOLIC ACID SYNTHESIS PROTEIN FOL1"/>
    <property type="match status" value="1"/>
</dbReference>
<dbReference type="PANTHER" id="PTHR20941">
    <property type="entry name" value="FOLATE SYNTHESIS PROTEINS"/>
    <property type="match status" value="1"/>
</dbReference>
<evidence type="ECO:0000256" key="13">
    <source>
        <dbReference type="ARBA" id="ARBA00022842"/>
    </source>
</evidence>
<keyword evidence="12" id="KW-0067">ATP-binding</keyword>
<dbReference type="InterPro" id="IPR011005">
    <property type="entry name" value="Dihydropteroate_synth-like_sf"/>
</dbReference>
<dbReference type="PROSITE" id="PS00794">
    <property type="entry name" value="HPPK"/>
    <property type="match status" value="1"/>
</dbReference>
<keyword evidence="10" id="KW-0547">Nucleotide-binding</keyword>
<evidence type="ECO:0000256" key="14">
    <source>
        <dbReference type="ARBA" id="ARBA00022909"/>
    </source>
</evidence>
<keyword evidence="11" id="KW-0418">Kinase</keyword>
<dbReference type="SMART" id="SM00905">
    <property type="entry name" value="FolB"/>
    <property type="match status" value="1"/>
</dbReference>
<evidence type="ECO:0000256" key="7">
    <source>
        <dbReference type="ARBA" id="ARBA00009951"/>
    </source>
</evidence>
<dbReference type="Pfam" id="PF01288">
    <property type="entry name" value="HPPK"/>
    <property type="match status" value="1"/>
</dbReference>
<keyword evidence="9" id="KW-0479">Metal-binding</keyword>
<dbReference type="GO" id="GO:0046656">
    <property type="term" value="P:folic acid biosynthetic process"/>
    <property type="evidence" value="ECO:0007669"/>
    <property type="project" value="UniProtKB-KW"/>
</dbReference>
<evidence type="ECO:0000256" key="5">
    <source>
        <dbReference type="ARBA" id="ARBA00005051"/>
    </source>
</evidence>
<organism evidence="17 18">
    <name type="scientific">Cutaneotrichosporon spelunceum</name>
    <dbReference type="NCBI Taxonomy" id="1672016"/>
    <lineage>
        <taxon>Eukaryota</taxon>
        <taxon>Fungi</taxon>
        <taxon>Dikarya</taxon>
        <taxon>Basidiomycota</taxon>
        <taxon>Agaricomycotina</taxon>
        <taxon>Tremellomycetes</taxon>
        <taxon>Trichosporonales</taxon>
        <taxon>Trichosporonaceae</taxon>
        <taxon>Cutaneotrichosporon</taxon>
    </lineage>
</organism>
<evidence type="ECO:0000256" key="4">
    <source>
        <dbReference type="ARBA" id="ARBA00004763"/>
    </source>
</evidence>
<accession>A0AAD3TY63</accession>
<sequence length="736" mass="78923">MTDRITVAGLSCHLAHGAGPSAFGLTSPPPCPLELDLDIDLLPGVVPHCVDEDDMAGLSVNYSSVSKAVYAALTDPKRVFADPSTILREAAMVVLRLPAVAGVTVRARLPRALLQAQSADYSQYFSRNGPSPALAAPTCTIRDLRVACVIGLHPHERAERQRLEADITVDGYEFREWSHRDFADQAFTWLEKSEFGTLESLVDSFARHLLSLPVLSAPKSRVDVTLRKPSALPFATPTIRASRTASSFAKRGGVYPVGTRFHSTTAPDAANSRRRVFIAVGSNLGDRVGHVRRAVRMLQEAGCLLVDTSRLYESAPMYVEDQERFLNGVIEVQTQLKPLELLRVLKRIEQEAGRVKTFRNGPRVIDLDLVAYGNEVVHIGEPGDEPDEDGVGWLVVPHASMAEREFVLRPLADIAPDFTPPGLLPISELLARVPSGSLAPVIPFPYPAHPLRLTKPSTPAIMAIFNATPDSFSDGHVARTDTTYALSMCEDMMAQPNPPAIIDIGGMSTRPNAEPCTEEEELARVIPLVKAARRAGSPLATVALSVDTYRASVARASVAAGASCINDVRGGREQDMLAAMADVDVPVVLMHSRGDSVSMLAAENRGYHGGVLAGVRSELAAAVAAAKAAGVKRWDIVLDPGLGFAKSHDDQLRLLRDIGELATGELAGYPLLVGASRKRFVGHVTGRKVAAERGAGDAAVNAHCAMSGVVDVLRVHDSQAAAETVKMATAIRDVKR</sequence>
<dbReference type="Gene3D" id="3.20.20.20">
    <property type="entry name" value="Dihydropteroate synthase-like"/>
    <property type="match status" value="1"/>
</dbReference>
<evidence type="ECO:0000313" key="17">
    <source>
        <dbReference type="EMBL" id="GMK59009.1"/>
    </source>
</evidence>
<dbReference type="SUPFAM" id="SSF51717">
    <property type="entry name" value="Dihydropteroate synthetase-like"/>
    <property type="match status" value="1"/>
</dbReference>
<dbReference type="SUPFAM" id="SSF55083">
    <property type="entry name" value="6-hydroxymethyl-7,8-dihydropterin pyrophosphokinase, HPPK"/>
    <property type="match status" value="1"/>
</dbReference>
<evidence type="ECO:0000256" key="3">
    <source>
        <dbReference type="ARBA" id="ARBA00001946"/>
    </source>
</evidence>
<dbReference type="GO" id="GO:0004150">
    <property type="term" value="F:dihydroneopterin aldolase activity"/>
    <property type="evidence" value="ECO:0007669"/>
    <property type="project" value="InterPro"/>
</dbReference>
<keyword evidence="14" id="KW-0289">Folate biosynthesis</keyword>
<evidence type="ECO:0000256" key="15">
    <source>
        <dbReference type="ARBA" id="ARBA00023268"/>
    </source>
</evidence>
<dbReference type="Gene3D" id="3.30.1130.10">
    <property type="match status" value="2"/>
</dbReference>
<dbReference type="GO" id="GO:0046654">
    <property type="term" value="P:tetrahydrofolate biosynthetic process"/>
    <property type="evidence" value="ECO:0007669"/>
    <property type="project" value="TreeGrafter"/>
</dbReference>
<keyword evidence="13" id="KW-0460">Magnesium</keyword>
<reference evidence="17" key="2">
    <citation type="submission" date="2023-06" db="EMBL/GenBank/DDBJ databases">
        <authorList>
            <person name="Kobayashi Y."/>
            <person name="Kayamori A."/>
            <person name="Aoki K."/>
            <person name="Shiwa Y."/>
            <person name="Fujita N."/>
            <person name="Sugita T."/>
            <person name="Iwasaki W."/>
            <person name="Tanaka N."/>
            <person name="Takashima M."/>
        </authorList>
    </citation>
    <scope>NUCLEOTIDE SEQUENCE</scope>
    <source>
        <strain evidence="17">HIS016</strain>
    </source>
</reference>
<comment type="similarity">
    <text evidence="6">In the N-terminal section; belongs to the DHNA family.</text>
</comment>
<dbReference type="InterPro" id="IPR006390">
    <property type="entry name" value="DHP_synth_dom"/>
</dbReference>
<dbReference type="InterPro" id="IPR043133">
    <property type="entry name" value="GTP-CH-I_C/QueF"/>
</dbReference>
<dbReference type="Pfam" id="PF02152">
    <property type="entry name" value="FolB"/>
    <property type="match status" value="1"/>
</dbReference>
<keyword evidence="18" id="KW-1185">Reference proteome</keyword>